<protein>
    <submittedName>
        <fullName evidence="1">Uncharacterized protein</fullName>
    </submittedName>
</protein>
<proteinExistence type="predicted"/>
<dbReference type="EMBL" id="MT062435">
    <property type="protein sequence ID" value="QOE55593.1"/>
    <property type="molecule type" value="Genomic_RNA"/>
</dbReference>
<reference evidence="1" key="1">
    <citation type="journal article" date="2020" name="Virus Evol.">
        <title>Divergent RNA viruses in Macrophomina phaseolina exhibit potential as virocontrol agents.</title>
        <authorList>
            <person name="Wang J."/>
            <person name="Ni Y."/>
            <person name="Liu X."/>
            <person name="Zhao H."/>
            <person name="Xiao Y."/>
            <person name="Xiao X."/>
            <person name="Li S."/>
            <person name="Liu H."/>
        </authorList>
    </citation>
    <scope>NUCLEOTIDE SEQUENCE</scope>
</reference>
<sequence length="314" mass="34331">MSEDIFSVNPEDPWLGDHIISAVARWDDAVFTAGQAKPYVWGAIGRLCCPFQDTACFGVGPHALNRSVFTLGTWTRSDREWPSEDLGPPDLGPKPVRAEGRFRLRKRGRATAALAQLGRSVRGWWRDLTCNTDAELALLWMQKYSAPGVKLGSVRSVPCSAEAEVQASVSVVEVLFSSEESTRPLWVCPELVASLFTVRCFRHVGPDVLASLRSRACLWARDRGVSDLDFSLFLPGTLVFASLPQPGEVVALGGLRSDAARWSSQVLAPLAAGQAVARSPWDIPWSRALRIIFFGEEEGNPLRAVRSALALSSK</sequence>
<organism evidence="1">
    <name type="scientific">Macrophomina phaseolina umbra-like virus 1</name>
    <dbReference type="NCBI Taxonomy" id="2741665"/>
    <lineage>
        <taxon>Viruses</taxon>
        <taxon>Riboviria</taxon>
        <taxon>Orthornavirae</taxon>
        <taxon>Kitrinoviricota</taxon>
        <taxon>Tolucaviricetes</taxon>
        <taxon>Tolivirales</taxon>
        <taxon>Tombusviridae</taxon>
        <taxon>Calvusvirinae</taxon>
        <taxon>Umbravirus</taxon>
    </lineage>
</organism>
<evidence type="ECO:0000313" key="1">
    <source>
        <dbReference type="EMBL" id="QOE55593.1"/>
    </source>
</evidence>
<name>A0A7S6HWD8_9TOMB</name>
<accession>A0A7S6HWD8</accession>